<dbReference type="AlphaFoldDB" id="A0AAV9ZZE5"/>
<keyword evidence="1" id="KW-0812">Transmembrane</keyword>
<reference evidence="2 3" key="1">
    <citation type="journal article" date="2024" name="J Genomics">
        <title>Draft genome sequencing and assembly of Favolaschia claudopus CIRM-BRFM 2984 isolated from oak limbs.</title>
        <authorList>
            <person name="Navarro D."/>
            <person name="Drula E."/>
            <person name="Chaduli D."/>
            <person name="Cazenave R."/>
            <person name="Ahrendt S."/>
            <person name="Wang J."/>
            <person name="Lipzen A."/>
            <person name="Daum C."/>
            <person name="Barry K."/>
            <person name="Grigoriev I.V."/>
            <person name="Favel A."/>
            <person name="Rosso M.N."/>
            <person name="Martin F."/>
        </authorList>
    </citation>
    <scope>NUCLEOTIDE SEQUENCE [LARGE SCALE GENOMIC DNA]</scope>
    <source>
        <strain evidence="2 3">CIRM-BRFM 2984</strain>
    </source>
</reference>
<evidence type="ECO:0000313" key="2">
    <source>
        <dbReference type="EMBL" id="KAK6996633.1"/>
    </source>
</evidence>
<dbReference type="EMBL" id="JAWWNJ010000096">
    <property type="protein sequence ID" value="KAK6996633.1"/>
    <property type="molecule type" value="Genomic_DNA"/>
</dbReference>
<evidence type="ECO:0000256" key="1">
    <source>
        <dbReference type="SAM" id="Phobius"/>
    </source>
</evidence>
<proteinExistence type="predicted"/>
<organism evidence="2 3">
    <name type="scientific">Favolaschia claudopus</name>
    <dbReference type="NCBI Taxonomy" id="2862362"/>
    <lineage>
        <taxon>Eukaryota</taxon>
        <taxon>Fungi</taxon>
        <taxon>Dikarya</taxon>
        <taxon>Basidiomycota</taxon>
        <taxon>Agaricomycotina</taxon>
        <taxon>Agaricomycetes</taxon>
        <taxon>Agaricomycetidae</taxon>
        <taxon>Agaricales</taxon>
        <taxon>Marasmiineae</taxon>
        <taxon>Mycenaceae</taxon>
        <taxon>Favolaschia</taxon>
    </lineage>
</organism>
<feature type="transmembrane region" description="Helical" evidence="1">
    <location>
        <begin position="396"/>
        <end position="420"/>
    </location>
</feature>
<keyword evidence="1" id="KW-1133">Transmembrane helix</keyword>
<keyword evidence="1" id="KW-0472">Membrane</keyword>
<protein>
    <submittedName>
        <fullName evidence="2">Uncharacterized protein</fullName>
    </submittedName>
</protein>
<dbReference type="Proteomes" id="UP001362999">
    <property type="component" value="Unassembled WGS sequence"/>
</dbReference>
<feature type="transmembrane region" description="Helical" evidence="1">
    <location>
        <begin position="346"/>
        <end position="365"/>
    </location>
</feature>
<evidence type="ECO:0000313" key="3">
    <source>
        <dbReference type="Proteomes" id="UP001362999"/>
    </source>
</evidence>
<comment type="caution">
    <text evidence="2">The sequence shown here is derived from an EMBL/GenBank/DDBJ whole genome shotgun (WGS) entry which is preliminary data.</text>
</comment>
<accession>A0AAV9ZZE5</accession>
<keyword evidence="3" id="KW-1185">Reference proteome</keyword>
<sequence length="477" mass="54915">MKPQTLVNSIYKEDDEFHPAKGLGSLRPITSQCTRRYENKTSLRGELLTMDISPGLFGKSHEPEPEYLAALWSAHIHPEGQLYFYREGPLRVVTEAFLYRPETFDIACRWIEHLERRVLEIMANSEDMELFIELDGQSCGYYFVDHATCSQFWLESSDTDQLGLPQVASTSQLKIVLEELYWVHVEHFPMHLSPLPIQKLEDLVAVFSHGLCDQMTSRDSTFLYPAKDCESFVRVLHGCRDNMSNGHTTWIIGSKWDHNRYLTFYSQEYSRLSRTQSVLWNPEQRYPWISKAMSYLTFNISRAHQTSLDDVFVDHMVYEDQWEKLAENCLQQLHLPFLLLKSPHQYLPIISTTAFGGALGYSIVLQHTVEPLKKLSASDAMNYLESIHSPVFKFQWTAFAFSFPKALLLWGYTMLFVDYFSMIPQFLGPAMALCLLGLLLLGVVILYSATSASLRDWLGTISAQLCQRSVLHSIEIV</sequence>
<gene>
    <name evidence="2" type="ORF">R3P38DRAFT_3069521</name>
</gene>
<name>A0AAV9ZZE5_9AGAR</name>
<feature type="transmembrane region" description="Helical" evidence="1">
    <location>
        <begin position="426"/>
        <end position="447"/>
    </location>
</feature>